<dbReference type="GO" id="GO:0042407">
    <property type="term" value="P:cristae formation"/>
    <property type="evidence" value="ECO:0007669"/>
    <property type="project" value="TreeGrafter"/>
</dbReference>
<dbReference type="InterPro" id="IPR001623">
    <property type="entry name" value="DnaJ_domain"/>
</dbReference>
<gene>
    <name evidence="4" type="ORF">CHS0354_017692</name>
</gene>
<feature type="transmembrane region" description="Helical" evidence="1">
    <location>
        <begin position="302"/>
        <end position="319"/>
    </location>
</feature>
<comment type="caution">
    <text evidence="4">The sequence shown here is derived from an EMBL/GenBank/DDBJ whole genome shotgun (WGS) entry which is preliminary data.</text>
</comment>
<feature type="transmembrane region" description="Helical" evidence="1">
    <location>
        <begin position="209"/>
        <end position="226"/>
    </location>
</feature>
<sequence>MANMSLSSLLVICGCFCTVTSDFVDHYATLGVCRDADTEEIEAAYTHLMELFDPEKKGDNESSDESVQFITTIEEAYKVLRDPEGRETYNRNHLDVGICKSWWNSLRGEWDKLTISYGRKDLHNSIIQTLHDVFFNCQILTFHFIRNVVTEVPIFMSKLKNATDNWINNESIRWTGFSSSSETSSRSHGKIEWFFPEYPFLNVSFSDDFFMVFGLSLVCLISKYLSRSKVVQAVSFPFIFDPVIFPIWLAVYLPLLILRKMTVIFALVLVFIEIAVYRTFARQILSDIFQNVDEGINNHEMEIFYYILVATIISFPVFIKYQNQIQFLTPMCIGAVTHIATCIAVFKAMPFADAVSFFLCLTMLIILIDKFPTAITTFMYLLVQTISGYCLDASQILVTLTISLVFMSCPISYLFEGARQSSLYYLQLLWWRLKWHSRFQTMDDYNLVGKEETLRALQALREYCKHDENGAIPNHLRDDARFQQFLKGVDYIGETKHEEQIQETNVMTLRQEISFYLILSICCIFVIFIYEFY</sequence>
<keyword evidence="1" id="KW-1133">Transmembrane helix</keyword>
<proteinExistence type="predicted"/>
<keyword evidence="5" id="KW-1185">Reference proteome</keyword>
<dbReference type="InterPro" id="IPR052243">
    <property type="entry name" value="Mito_inner_membrane_organizer"/>
</dbReference>
<dbReference type="PANTHER" id="PTHR44157">
    <property type="entry name" value="DNAJ HOMOLOG SUBFAMILY C MEMBER 11"/>
    <property type="match status" value="1"/>
</dbReference>
<dbReference type="SMART" id="SM00271">
    <property type="entry name" value="DnaJ"/>
    <property type="match status" value="1"/>
</dbReference>
<feature type="transmembrane region" description="Helical" evidence="1">
    <location>
        <begin position="513"/>
        <end position="530"/>
    </location>
</feature>
<name>A0AAE0S7Q3_9BIVA</name>
<evidence type="ECO:0000256" key="1">
    <source>
        <dbReference type="SAM" id="Phobius"/>
    </source>
</evidence>
<reference evidence="4" key="3">
    <citation type="submission" date="2023-05" db="EMBL/GenBank/DDBJ databases">
        <authorList>
            <person name="Smith C.H."/>
        </authorList>
    </citation>
    <scope>NUCLEOTIDE SEQUENCE</scope>
    <source>
        <strain evidence="4">CHS0354</strain>
        <tissue evidence="4">Mantle</tissue>
    </source>
</reference>
<protein>
    <recommendedName>
        <fullName evidence="3">J domain-containing protein</fullName>
    </recommendedName>
</protein>
<reference evidence="4" key="1">
    <citation type="journal article" date="2021" name="Genome Biol. Evol.">
        <title>A High-Quality Reference Genome for a Parasitic Bivalve with Doubly Uniparental Inheritance (Bivalvia: Unionida).</title>
        <authorList>
            <person name="Smith C.H."/>
        </authorList>
    </citation>
    <scope>NUCLEOTIDE SEQUENCE</scope>
    <source>
        <strain evidence="4">CHS0354</strain>
    </source>
</reference>
<dbReference type="EMBL" id="JAEAOA010001092">
    <property type="protein sequence ID" value="KAK3586896.1"/>
    <property type="molecule type" value="Genomic_DNA"/>
</dbReference>
<dbReference type="GO" id="GO:0005739">
    <property type="term" value="C:mitochondrion"/>
    <property type="evidence" value="ECO:0007669"/>
    <property type="project" value="GOC"/>
</dbReference>
<organism evidence="4 5">
    <name type="scientific">Potamilus streckersoni</name>
    <dbReference type="NCBI Taxonomy" id="2493646"/>
    <lineage>
        <taxon>Eukaryota</taxon>
        <taxon>Metazoa</taxon>
        <taxon>Spiralia</taxon>
        <taxon>Lophotrochozoa</taxon>
        <taxon>Mollusca</taxon>
        <taxon>Bivalvia</taxon>
        <taxon>Autobranchia</taxon>
        <taxon>Heteroconchia</taxon>
        <taxon>Palaeoheterodonta</taxon>
        <taxon>Unionida</taxon>
        <taxon>Unionoidea</taxon>
        <taxon>Unionidae</taxon>
        <taxon>Ambleminae</taxon>
        <taxon>Lampsilini</taxon>
        <taxon>Potamilus</taxon>
    </lineage>
</organism>
<dbReference type="AlphaFoldDB" id="A0AAE0S7Q3"/>
<evidence type="ECO:0000259" key="3">
    <source>
        <dbReference type="PROSITE" id="PS50076"/>
    </source>
</evidence>
<feature type="domain" description="J" evidence="3">
    <location>
        <begin position="25"/>
        <end position="93"/>
    </location>
</feature>
<reference evidence="4" key="2">
    <citation type="journal article" date="2021" name="Genome Biol. Evol.">
        <title>Developing a high-quality reference genome for a parasitic bivalve with doubly uniparental inheritance (Bivalvia: Unionida).</title>
        <authorList>
            <person name="Smith C.H."/>
        </authorList>
    </citation>
    <scope>NUCLEOTIDE SEQUENCE</scope>
    <source>
        <strain evidence="4">CHS0354</strain>
        <tissue evidence="4">Mantle</tissue>
    </source>
</reference>
<dbReference type="PROSITE" id="PS50076">
    <property type="entry name" value="DNAJ_2"/>
    <property type="match status" value="1"/>
</dbReference>
<evidence type="ECO:0000313" key="5">
    <source>
        <dbReference type="Proteomes" id="UP001195483"/>
    </source>
</evidence>
<dbReference type="CDD" id="cd06257">
    <property type="entry name" value="DnaJ"/>
    <property type="match status" value="1"/>
</dbReference>
<evidence type="ECO:0000313" key="4">
    <source>
        <dbReference type="EMBL" id="KAK3586896.1"/>
    </source>
</evidence>
<dbReference type="SUPFAM" id="SSF46565">
    <property type="entry name" value="Chaperone J-domain"/>
    <property type="match status" value="1"/>
</dbReference>
<feature type="transmembrane region" description="Helical" evidence="1">
    <location>
        <begin position="238"/>
        <end position="257"/>
    </location>
</feature>
<dbReference type="PANTHER" id="PTHR44157:SF1">
    <property type="entry name" value="DNAJ HOMOLOG SUBFAMILY C MEMBER 11"/>
    <property type="match status" value="1"/>
</dbReference>
<keyword evidence="1" id="KW-0812">Transmembrane</keyword>
<feature type="signal peptide" evidence="2">
    <location>
        <begin position="1"/>
        <end position="21"/>
    </location>
</feature>
<evidence type="ECO:0000256" key="2">
    <source>
        <dbReference type="SAM" id="SignalP"/>
    </source>
</evidence>
<dbReference type="PRINTS" id="PR00625">
    <property type="entry name" value="JDOMAIN"/>
</dbReference>
<dbReference type="Pfam" id="PF00226">
    <property type="entry name" value="DnaJ"/>
    <property type="match status" value="1"/>
</dbReference>
<feature type="transmembrane region" description="Helical" evidence="1">
    <location>
        <begin position="325"/>
        <end position="346"/>
    </location>
</feature>
<keyword evidence="2" id="KW-0732">Signal</keyword>
<keyword evidence="1" id="KW-0472">Membrane</keyword>
<dbReference type="Gene3D" id="1.10.287.110">
    <property type="entry name" value="DnaJ domain"/>
    <property type="match status" value="1"/>
</dbReference>
<feature type="transmembrane region" description="Helical" evidence="1">
    <location>
        <begin position="358"/>
        <end position="383"/>
    </location>
</feature>
<dbReference type="Proteomes" id="UP001195483">
    <property type="component" value="Unassembled WGS sequence"/>
</dbReference>
<feature type="chain" id="PRO_5041934854" description="J domain-containing protein" evidence="2">
    <location>
        <begin position="22"/>
        <end position="533"/>
    </location>
</feature>
<dbReference type="InterPro" id="IPR036869">
    <property type="entry name" value="J_dom_sf"/>
</dbReference>
<feature type="transmembrane region" description="Helical" evidence="1">
    <location>
        <begin position="395"/>
        <end position="415"/>
    </location>
</feature>
<accession>A0AAE0S7Q3</accession>
<feature type="transmembrane region" description="Helical" evidence="1">
    <location>
        <begin position="263"/>
        <end position="281"/>
    </location>
</feature>